<dbReference type="GO" id="GO:0005524">
    <property type="term" value="F:ATP binding"/>
    <property type="evidence" value="ECO:0007669"/>
    <property type="project" value="UniProtKB-UniRule"/>
</dbReference>
<comment type="similarity">
    <text evidence="5">Belongs to the TRAFAC class OBG-HflX-like GTPase superfamily. OBG GTPase family. YchF/OLA1 subfamily.</text>
</comment>
<dbReference type="GO" id="GO:0005737">
    <property type="term" value="C:cytoplasm"/>
    <property type="evidence" value="ECO:0007669"/>
    <property type="project" value="TreeGrafter"/>
</dbReference>
<evidence type="ECO:0000256" key="1">
    <source>
        <dbReference type="ARBA" id="ARBA00001946"/>
    </source>
</evidence>
<dbReference type="InterPro" id="IPR012676">
    <property type="entry name" value="TGS-like"/>
</dbReference>
<comment type="caution">
    <text evidence="7">The sequence shown here is derived from an EMBL/GenBank/DDBJ whole genome shotgun (WGS) entry which is preliminary data.</text>
</comment>
<keyword evidence="8" id="KW-1185">Reference proteome</keyword>
<dbReference type="Gene3D" id="1.10.150.300">
    <property type="entry name" value="TGS-like domain"/>
    <property type="match status" value="1"/>
</dbReference>
<dbReference type="NCBIfam" id="TIGR00092">
    <property type="entry name" value="redox-regulated ATPase YchF"/>
    <property type="match status" value="1"/>
</dbReference>
<dbReference type="GO" id="GO:0016887">
    <property type="term" value="F:ATP hydrolysis activity"/>
    <property type="evidence" value="ECO:0007669"/>
    <property type="project" value="UniProtKB-UniRule"/>
</dbReference>
<keyword evidence="2" id="KW-0479">Metal-binding</keyword>
<dbReference type="PIRSF" id="PIRSF006641">
    <property type="entry name" value="CHP00092"/>
    <property type="match status" value="1"/>
</dbReference>
<dbReference type="GO" id="GO:0043023">
    <property type="term" value="F:ribosomal large subunit binding"/>
    <property type="evidence" value="ECO:0007669"/>
    <property type="project" value="UniProtKB-UniRule"/>
</dbReference>
<dbReference type="InterPro" id="IPR013029">
    <property type="entry name" value="YchF_C"/>
</dbReference>
<dbReference type="PROSITE" id="PS51880">
    <property type="entry name" value="TGS"/>
    <property type="match status" value="1"/>
</dbReference>
<comment type="cofactor">
    <cofactor evidence="1">
        <name>Mg(2+)</name>
        <dbReference type="ChEBI" id="CHEBI:18420"/>
    </cofactor>
</comment>
<keyword evidence="4 5" id="KW-0067">ATP-binding</keyword>
<name>A0A2L2X8N5_9FIRM</name>
<evidence type="ECO:0000256" key="2">
    <source>
        <dbReference type="ARBA" id="ARBA00022723"/>
    </source>
</evidence>
<dbReference type="SUPFAM" id="SSF52540">
    <property type="entry name" value="P-loop containing nucleoside triphosphate hydrolases"/>
    <property type="match status" value="1"/>
</dbReference>
<dbReference type="Proteomes" id="UP000239549">
    <property type="component" value="Unassembled WGS sequence"/>
</dbReference>
<dbReference type="PANTHER" id="PTHR23305:SF18">
    <property type="entry name" value="OBG-TYPE G DOMAIN-CONTAINING PROTEIN"/>
    <property type="match status" value="1"/>
</dbReference>
<dbReference type="EMBL" id="BFAV01000042">
    <property type="protein sequence ID" value="GBF32579.1"/>
    <property type="molecule type" value="Genomic_DNA"/>
</dbReference>
<dbReference type="CDD" id="cd04867">
    <property type="entry name" value="TGS_YchF_OLA1"/>
    <property type="match status" value="1"/>
</dbReference>
<dbReference type="PRINTS" id="PR00326">
    <property type="entry name" value="GTP1OBG"/>
</dbReference>
<evidence type="ECO:0000313" key="7">
    <source>
        <dbReference type="EMBL" id="GBF32579.1"/>
    </source>
</evidence>
<protein>
    <recommendedName>
        <fullName evidence="5">Ribosome-binding ATPase YchF</fullName>
    </recommendedName>
</protein>
<accession>A0A2L2X8N5</accession>
<dbReference type="Pfam" id="PF06071">
    <property type="entry name" value="YchF-GTPase_C"/>
    <property type="match status" value="1"/>
</dbReference>
<evidence type="ECO:0000256" key="5">
    <source>
        <dbReference type="HAMAP-Rule" id="MF_00944"/>
    </source>
</evidence>
<gene>
    <name evidence="5" type="primary">ychF</name>
    <name evidence="7" type="ORF">DCCM_0775</name>
</gene>
<dbReference type="GO" id="GO:0005525">
    <property type="term" value="F:GTP binding"/>
    <property type="evidence" value="ECO:0007669"/>
    <property type="project" value="InterPro"/>
</dbReference>
<feature type="domain" description="TGS" evidence="6">
    <location>
        <begin position="278"/>
        <end position="361"/>
    </location>
</feature>
<keyword evidence="3 5" id="KW-0547">Nucleotide-binding</keyword>
<evidence type="ECO:0000256" key="3">
    <source>
        <dbReference type="ARBA" id="ARBA00022741"/>
    </source>
</evidence>
<evidence type="ECO:0000313" key="8">
    <source>
        <dbReference type="Proteomes" id="UP000239549"/>
    </source>
</evidence>
<dbReference type="OrthoDB" id="9807318at2"/>
<dbReference type="SUPFAM" id="SSF81271">
    <property type="entry name" value="TGS-like"/>
    <property type="match status" value="1"/>
</dbReference>
<comment type="function">
    <text evidence="5">ATPase that binds to both the 70S ribosome and the 50S ribosomal subunit in a nucleotide-independent manner.</text>
</comment>
<dbReference type="InterPro" id="IPR006073">
    <property type="entry name" value="GTP-bd"/>
</dbReference>
<evidence type="ECO:0000259" key="6">
    <source>
        <dbReference type="PROSITE" id="PS51880"/>
    </source>
</evidence>
<dbReference type="Pfam" id="PF01926">
    <property type="entry name" value="MMR_HSR1"/>
    <property type="match status" value="1"/>
</dbReference>
<dbReference type="FunFam" id="1.10.150.300:FF:000001">
    <property type="entry name" value="Ribosome-binding ATPase YchF"/>
    <property type="match status" value="1"/>
</dbReference>
<dbReference type="FunFam" id="3.10.20.30:FF:000001">
    <property type="entry name" value="Ribosome-binding ATPase YchF"/>
    <property type="match status" value="1"/>
</dbReference>
<sequence length="363" mass="40359">MLTAGIIGLPMVGKTTVFNLVTNAGAETSNFLSGKTETNVSMARIPDRRVDLLSGMFKPKKTIFAQVQFSDVPGLVRGSSQGKGVGNQFLEGIRNADLLIHVVRAFNNGNVPHVDGDVDPLRDIETIDMELLFADMELVEKRILRIEGGKKITKENAAELQVLKKCYAALENEVPLHSLELTEEERGLLVNYNMLTEKKVIWVINTDEGQFKSGNYPHKKEVEELAAQRGIKHIEVCGLMEAEISELPPEDRELFMSDLGLTELGVERLALAAYDTLGLISFFTVGEDEVKAWTIHRDTDAKRAAGKIHSDIERGFIRAEVVKYADLIDTGSMARVKEKGLARLEGKEYIVQDGDIINFRFNV</sequence>
<evidence type="ECO:0000256" key="4">
    <source>
        <dbReference type="ARBA" id="ARBA00022840"/>
    </source>
</evidence>
<organism evidence="7 8">
    <name type="scientific">Desulfocucumis palustris</name>
    <dbReference type="NCBI Taxonomy" id="1898651"/>
    <lineage>
        <taxon>Bacteria</taxon>
        <taxon>Bacillati</taxon>
        <taxon>Bacillota</taxon>
        <taxon>Clostridia</taxon>
        <taxon>Eubacteriales</taxon>
        <taxon>Desulfocucumaceae</taxon>
        <taxon>Desulfocucumis</taxon>
    </lineage>
</organism>
<dbReference type="InterPro" id="IPR004095">
    <property type="entry name" value="TGS"/>
</dbReference>
<dbReference type="Gene3D" id="3.10.20.30">
    <property type="match status" value="1"/>
</dbReference>
<dbReference type="InterPro" id="IPR023192">
    <property type="entry name" value="TGS-like_dom_sf"/>
</dbReference>
<comment type="caution">
    <text evidence="5">Lacks conserved residue(s) required for the propagation of feature annotation.</text>
</comment>
<dbReference type="InterPro" id="IPR012675">
    <property type="entry name" value="Beta-grasp_dom_sf"/>
</dbReference>
<proteinExistence type="inferred from homology"/>
<dbReference type="AlphaFoldDB" id="A0A2L2X8N5"/>
<dbReference type="RefSeq" id="WP_104371082.1">
    <property type="nucleotide sequence ID" value="NZ_BFAV01000042.1"/>
</dbReference>
<dbReference type="HAMAP" id="MF_00944">
    <property type="entry name" value="YchF_OLA1_ATPase"/>
    <property type="match status" value="1"/>
</dbReference>
<dbReference type="GO" id="GO:0046872">
    <property type="term" value="F:metal ion binding"/>
    <property type="evidence" value="ECO:0007669"/>
    <property type="project" value="UniProtKB-KW"/>
</dbReference>
<dbReference type="InterPro" id="IPR027417">
    <property type="entry name" value="P-loop_NTPase"/>
</dbReference>
<reference evidence="8" key="1">
    <citation type="submission" date="2018-02" db="EMBL/GenBank/DDBJ databases">
        <title>Genome sequence of Desulfocucumis palustris strain NAW-5.</title>
        <authorList>
            <person name="Watanabe M."/>
            <person name="Kojima H."/>
            <person name="Fukui M."/>
        </authorList>
    </citation>
    <scope>NUCLEOTIDE SEQUENCE [LARGE SCALE GENOMIC DNA]</scope>
    <source>
        <strain evidence="8">NAW-5</strain>
    </source>
</reference>
<dbReference type="InterPro" id="IPR004396">
    <property type="entry name" value="ATPase_YchF/OLA1"/>
</dbReference>
<dbReference type="PANTHER" id="PTHR23305">
    <property type="entry name" value="OBG GTPASE FAMILY"/>
    <property type="match status" value="1"/>
</dbReference>
<dbReference type="Gene3D" id="3.40.50.300">
    <property type="entry name" value="P-loop containing nucleotide triphosphate hydrolases"/>
    <property type="match status" value="1"/>
</dbReference>